<dbReference type="AlphaFoldDB" id="A0A9P5PBT0"/>
<keyword evidence="2" id="KW-1185">Reference proteome</keyword>
<name>A0A9P5PBT0_9AGAR</name>
<protein>
    <submittedName>
        <fullName evidence="1">Uncharacterized protein</fullName>
    </submittedName>
</protein>
<accession>A0A9P5PBT0</accession>
<evidence type="ECO:0000313" key="1">
    <source>
        <dbReference type="EMBL" id="KAF9062684.1"/>
    </source>
</evidence>
<dbReference type="Proteomes" id="UP000772434">
    <property type="component" value="Unassembled WGS sequence"/>
</dbReference>
<organism evidence="1 2">
    <name type="scientific">Rhodocollybia butyracea</name>
    <dbReference type="NCBI Taxonomy" id="206335"/>
    <lineage>
        <taxon>Eukaryota</taxon>
        <taxon>Fungi</taxon>
        <taxon>Dikarya</taxon>
        <taxon>Basidiomycota</taxon>
        <taxon>Agaricomycotina</taxon>
        <taxon>Agaricomycetes</taxon>
        <taxon>Agaricomycetidae</taxon>
        <taxon>Agaricales</taxon>
        <taxon>Marasmiineae</taxon>
        <taxon>Omphalotaceae</taxon>
        <taxon>Rhodocollybia</taxon>
    </lineage>
</organism>
<gene>
    <name evidence="1" type="ORF">BDP27DRAFT_1336284</name>
</gene>
<reference evidence="1" key="1">
    <citation type="submission" date="2020-11" db="EMBL/GenBank/DDBJ databases">
        <authorList>
            <consortium name="DOE Joint Genome Institute"/>
            <person name="Ahrendt S."/>
            <person name="Riley R."/>
            <person name="Andreopoulos W."/>
            <person name="Labutti K."/>
            <person name="Pangilinan J."/>
            <person name="Ruiz-Duenas F.J."/>
            <person name="Barrasa J.M."/>
            <person name="Sanchez-Garcia M."/>
            <person name="Camarero S."/>
            <person name="Miyauchi S."/>
            <person name="Serrano A."/>
            <person name="Linde D."/>
            <person name="Babiker R."/>
            <person name="Drula E."/>
            <person name="Ayuso-Fernandez I."/>
            <person name="Pacheco R."/>
            <person name="Padilla G."/>
            <person name="Ferreira P."/>
            <person name="Barriuso J."/>
            <person name="Kellner H."/>
            <person name="Castanera R."/>
            <person name="Alfaro M."/>
            <person name="Ramirez L."/>
            <person name="Pisabarro A.G."/>
            <person name="Kuo A."/>
            <person name="Tritt A."/>
            <person name="Lipzen A."/>
            <person name="He G."/>
            <person name="Yan M."/>
            <person name="Ng V."/>
            <person name="Cullen D."/>
            <person name="Martin F."/>
            <person name="Rosso M.-N."/>
            <person name="Henrissat B."/>
            <person name="Hibbett D."/>
            <person name="Martinez A.T."/>
            <person name="Grigoriev I.V."/>
        </authorList>
    </citation>
    <scope>NUCLEOTIDE SEQUENCE</scope>
    <source>
        <strain evidence="1">AH 40177</strain>
    </source>
</reference>
<evidence type="ECO:0000313" key="2">
    <source>
        <dbReference type="Proteomes" id="UP000772434"/>
    </source>
</evidence>
<dbReference type="EMBL" id="JADNRY010000165">
    <property type="protein sequence ID" value="KAF9062684.1"/>
    <property type="molecule type" value="Genomic_DNA"/>
</dbReference>
<comment type="caution">
    <text evidence="1">The sequence shown here is derived from an EMBL/GenBank/DDBJ whole genome shotgun (WGS) entry which is preliminary data.</text>
</comment>
<proteinExistence type="predicted"/>
<sequence length="151" mass="16623">MPPIFERALQFYMFGSGVGLGAGTSTRSVASGLGGNMNIWMSTLNVQRSTIAIALACRMPRASPALRRYMDVGLLLKDLSMPPRKHTRIRHVNRLLDILLLPILYHPRRSQLHSLPRPTAFPTVYAPSQSLIVTDVARAEGGAMSPMQRLG</sequence>